<evidence type="ECO:0000256" key="1">
    <source>
        <dbReference type="ARBA" id="ARBA00004141"/>
    </source>
</evidence>
<dbReference type="AlphaFoldDB" id="A0A9J6GRH5"/>
<dbReference type="Proteomes" id="UP000821853">
    <property type="component" value="Chromosome 9"/>
</dbReference>
<dbReference type="OMA" id="RFKQLIF"/>
<reference evidence="7 8" key="1">
    <citation type="journal article" date="2020" name="Cell">
        <title>Large-Scale Comparative Analyses of Tick Genomes Elucidate Their Genetic Diversity and Vector Capacities.</title>
        <authorList>
            <consortium name="Tick Genome and Microbiome Consortium (TIGMIC)"/>
            <person name="Jia N."/>
            <person name="Wang J."/>
            <person name="Shi W."/>
            <person name="Du L."/>
            <person name="Sun Y."/>
            <person name="Zhan W."/>
            <person name="Jiang J.F."/>
            <person name="Wang Q."/>
            <person name="Zhang B."/>
            <person name="Ji P."/>
            <person name="Bell-Sakyi L."/>
            <person name="Cui X.M."/>
            <person name="Yuan T.T."/>
            <person name="Jiang B.G."/>
            <person name="Yang W.F."/>
            <person name="Lam T.T."/>
            <person name="Chang Q.C."/>
            <person name="Ding S.J."/>
            <person name="Wang X.J."/>
            <person name="Zhu J.G."/>
            <person name="Ruan X.D."/>
            <person name="Zhao L."/>
            <person name="Wei J.T."/>
            <person name="Ye R.Z."/>
            <person name="Que T.C."/>
            <person name="Du C.H."/>
            <person name="Zhou Y.H."/>
            <person name="Cheng J.X."/>
            <person name="Dai P.F."/>
            <person name="Guo W.B."/>
            <person name="Han X.H."/>
            <person name="Huang E.J."/>
            <person name="Li L.F."/>
            <person name="Wei W."/>
            <person name="Gao Y.C."/>
            <person name="Liu J.Z."/>
            <person name="Shao H.Z."/>
            <person name="Wang X."/>
            <person name="Wang C.C."/>
            <person name="Yang T.C."/>
            <person name="Huo Q.B."/>
            <person name="Li W."/>
            <person name="Chen H.Y."/>
            <person name="Chen S.E."/>
            <person name="Zhou L.G."/>
            <person name="Ni X.B."/>
            <person name="Tian J.H."/>
            <person name="Sheng Y."/>
            <person name="Liu T."/>
            <person name="Pan Y.S."/>
            <person name="Xia L.Y."/>
            <person name="Li J."/>
            <person name="Zhao F."/>
            <person name="Cao W.C."/>
        </authorList>
    </citation>
    <scope>NUCLEOTIDE SEQUENCE [LARGE SCALE GENOMIC DNA]</scope>
    <source>
        <strain evidence="7">HaeL-2018</strain>
    </source>
</reference>
<feature type="transmembrane region" description="Helical" evidence="6">
    <location>
        <begin position="220"/>
        <end position="242"/>
    </location>
</feature>
<organism evidence="7 8">
    <name type="scientific">Haemaphysalis longicornis</name>
    <name type="common">Bush tick</name>
    <dbReference type="NCBI Taxonomy" id="44386"/>
    <lineage>
        <taxon>Eukaryota</taxon>
        <taxon>Metazoa</taxon>
        <taxon>Ecdysozoa</taxon>
        <taxon>Arthropoda</taxon>
        <taxon>Chelicerata</taxon>
        <taxon>Arachnida</taxon>
        <taxon>Acari</taxon>
        <taxon>Parasitiformes</taxon>
        <taxon>Ixodida</taxon>
        <taxon>Ixodoidea</taxon>
        <taxon>Ixodidae</taxon>
        <taxon>Haemaphysalinae</taxon>
        <taxon>Haemaphysalis</taxon>
    </lineage>
</organism>
<accession>A0A9J6GRH5</accession>
<gene>
    <name evidence="7" type="ORF">HPB48_003175</name>
</gene>
<comment type="caution">
    <text evidence="7">The sequence shown here is derived from an EMBL/GenBank/DDBJ whole genome shotgun (WGS) entry which is preliminary data.</text>
</comment>
<dbReference type="EMBL" id="JABSTR010000011">
    <property type="protein sequence ID" value="KAH9381198.1"/>
    <property type="molecule type" value="Genomic_DNA"/>
</dbReference>
<feature type="transmembrane region" description="Helical" evidence="6">
    <location>
        <begin position="376"/>
        <end position="397"/>
    </location>
</feature>
<feature type="transmembrane region" description="Helical" evidence="6">
    <location>
        <begin position="248"/>
        <end position="270"/>
    </location>
</feature>
<dbReference type="PANTHER" id="PTHR12995">
    <property type="entry name" value="FI21814P1"/>
    <property type="match status" value="1"/>
</dbReference>
<name>A0A9J6GRH5_HAELO</name>
<evidence type="ECO:0000256" key="3">
    <source>
        <dbReference type="ARBA" id="ARBA00022692"/>
    </source>
</evidence>
<evidence type="ECO:0000256" key="4">
    <source>
        <dbReference type="ARBA" id="ARBA00022989"/>
    </source>
</evidence>
<sequence length="420" mass="46859">MTRVTNARRNFGKSGANKAVIPTDERAGLSQEGPLSQARHIQLPELPVDGELVFEVQAALFSVVLLACQLVHLYRAAWWLPHAHQEQALHYELLEPHASALSLAITCHPLPAALGQRLVAALLPAGWQPRATAACRAATLAATAVLVAWAAFHLCCKHSLFSVLCLAYPGVIHIMLFGPRPGLVRELPPPVPHVCSSVPADVRAEVERHKRDFNERIKRCLFQALLVAYYASVQPCCFVPSTLHLEPWALALHGLLSWLAALTLHASHLFPPRYLDALHRAALHLGRWRRLEARHVHAPHHLWSESVLWPQNNLVKHSREFFRAEGASNAAEPGHPWHGRFYGLFRSPALVVGGALVLQVVHTLFLLYLLASSSEWHRLLTASLLVLLNALTLFRLARHYLVLDKVYDAERLLHERMATT</sequence>
<keyword evidence="4 6" id="KW-1133">Transmembrane helix</keyword>
<dbReference type="GO" id="GO:0016020">
    <property type="term" value="C:membrane"/>
    <property type="evidence" value="ECO:0007669"/>
    <property type="project" value="UniProtKB-SubCell"/>
</dbReference>
<comment type="subcellular location">
    <subcellularLocation>
        <location evidence="1">Membrane</location>
        <topology evidence="1">Multi-pass membrane protein</topology>
    </subcellularLocation>
</comment>
<proteinExistence type="inferred from homology"/>
<dbReference type="OrthoDB" id="438179at2759"/>
<dbReference type="Pfam" id="PF10271">
    <property type="entry name" value="Tmp39"/>
    <property type="match status" value="2"/>
</dbReference>
<evidence type="ECO:0000313" key="7">
    <source>
        <dbReference type="EMBL" id="KAH9381198.1"/>
    </source>
</evidence>
<dbReference type="PANTHER" id="PTHR12995:SF4">
    <property type="entry name" value="FI21814P1"/>
    <property type="match status" value="1"/>
</dbReference>
<feature type="transmembrane region" description="Helical" evidence="6">
    <location>
        <begin position="349"/>
        <end position="370"/>
    </location>
</feature>
<evidence type="ECO:0000256" key="5">
    <source>
        <dbReference type="ARBA" id="ARBA00023136"/>
    </source>
</evidence>
<keyword evidence="3 6" id="KW-0812">Transmembrane</keyword>
<evidence type="ECO:0000256" key="6">
    <source>
        <dbReference type="SAM" id="Phobius"/>
    </source>
</evidence>
<keyword evidence="8" id="KW-1185">Reference proteome</keyword>
<evidence type="ECO:0000313" key="8">
    <source>
        <dbReference type="Proteomes" id="UP000821853"/>
    </source>
</evidence>
<evidence type="ECO:0008006" key="9">
    <source>
        <dbReference type="Google" id="ProtNLM"/>
    </source>
</evidence>
<protein>
    <recommendedName>
        <fullName evidence="9">Transmembrane protein 39A</fullName>
    </recommendedName>
</protein>
<dbReference type="InterPro" id="IPR019397">
    <property type="entry name" value="Uncharacterised_TMEM39"/>
</dbReference>
<comment type="similarity">
    <text evidence="2">Belongs to the TMEM39 family.</text>
</comment>
<keyword evidence="5 6" id="KW-0472">Membrane</keyword>
<evidence type="ECO:0000256" key="2">
    <source>
        <dbReference type="ARBA" id="ARBA00010737"/>
    </source>
</evidence>
<dbReference type="VEuPathDB" id="VectorBase:HLOH_064389"/>